<dbReference type="SUPFAM" id="SSF63411">
    <property type="entry name" value="LuxS/MPP-like metallohydrolase"/>
    <property type="match status" value="2"/>
</dbReference>
<dbReference type="Gene3D" id="3.30.830.10">
    <property type="entry name" value="Metalloenzyme, LuxS/M16 peptidase-like"/>
    <property type="match status" value="2"/>
</dbReference>
<dbReference type="EMBL" id="QRYQ01000030">
    <property type="protein sequence ID" value="RGU89372.1"/>
    <property type="molecule type" value="Genomic_DNA"/>
</dbReference>
<dbReference type="GO" id="GO:0046872">
    <property type="term" value="F:metal ion binding"/>
    <property type="evidence" value="ECO:0007669"/>
    <property type="project" value="InterPro"/>
</dbReference>
<sequence length="399" mass="45841">MNYIQTQKFSDVYVSCKTMMPFNRNTITALNVLVYMMKAKTEKMDSKQKLASTLNLAYGTKISYGLTSFGDLIQVDVRFQFVRPDWIEDENYVNKIKDIMDQALFHSVLDEENFKESVYLLKNRLLAQMDDPANLSCMYAFEMAHDKHSISIPVQGSLKDLETLTLKDVKQIYTLYMDMAKHFYICGYVDQELYDFIDSLDSHCPFISERTLLPKVETSYKTFEKDISQTCISQVYSTGVDISSADYEAELLLCSILGQSQKNLMFDEIREKNSLCYSISSSIIRFDGAILIHTGVNRKDVTKVLNLIETQMDRLLNMDYDDAYLEIAKMGFKDRLVGGLDQALSLIAQAFLDDLLHRKLTTEQRIERIMKVTKEDISRVALQMNLASVAIVAENENEL</sequence>
<evidence type="ECO:0000313" key="2">
    <source>
        <dbReference type="EMBL" id="RGU89372.1"/>
    </source>
</evidence>
<dbReference type="RefSeq" id="WP_118325840.1">
    <property type="nucleotide sequence ID" value="NZ_CAUBVL010000010.1"/>
</dbReference>
<dbReference type="InterPro" id="IPR011249">
    <property type="entry name" value="Metalloenz_LuxS/M16"/>
</dbReference>
<accession>A0A395W5P3</accession>
<comment type="caution">
    <text evidence="2">The sequence shown here is derived from an EMBL/GenBank/DDBJ whole genome shotgun (WGS) entry which is preliminary data.</text>
</comment>
<dbReference type="AlphaFoldDB" id="A0A395W5P3"/>
<feature type="domain" description="Peptidase M16 C-terminal" evidence="1">
    <location>
        <begin position="183"/>
        <end position="330"/>
    </location>
</feature>
<evidence type="ECO:0000313" key="3">
    <source>
        <dbReference type="Proteomes" id="UP000265489"/>
    </source>
</evidence>
<dbReference type="GeneID" id="66580498"/>
<evidence type="ECO:0000259" key="1">
    <source>
        <dbReference type="Pfam" id="PF05193"/>
    </source>
</evidence>
<organism evidence="2 3">
    <name type="scientific">Holdemanella biformis</name>
    <dbReference type="NCBI Taxonomy" id="1735"/>
    <lineage>
        <taxon>Bacteria</taxon>
        <taxon>Bacillati</taxon>
        <taxon>Bacillota</taxon>
        <taxon>Erysipelotrichia</taxon>
        <taxon>Erysipelotrichales</taxon>
        <taxon>Erysipelotrichaceae</taxon>
        <taxon>Holdemanella</taxon>
    </lineage>
</organism>
<proteinExistence type="predicted"/>
<dbReference type="Pfam" id="PF05193">
    <property type="entry name" value="Peptidase_M16_C"/>
    <property type="match status" value="1"/>
</dbReference>
<reference evidence="2 3" key="1">
    <citation type="submission" date="2018-08" db="EMBL/GenBank/DDBJ databases">
        <title>A genome reference for cultivated species of the human gut microbiota.</title>
        <authorList>
            <person name="Zou Y."/>
            <person name="Xue W."/>
            <person name="Luo G."/>
        </authorList>
    </citation>
    <scope>NUCLEOTIDE SEQUENCE [LARGE SCALE GENOMIC DNA]</scope>
    <source>
        <strain evidence="2 3">AF15-20</strain>
    </source>
</reference>
<protein>
    <submittedName>
        <fullName evidence="2">Insulinase family protein</fullName>
    </submittedName>
</protein>
<name>A0A395W5P3_9FIRM</name>
<dbReference type="InterPro" id="IPR007863">
    <property type="entry name" value="Peptidase_M16_C"/>
</dbReference>
<dbReference type="Proteomes" id="UP000265489">
    <property type="component" value="Unassembled WGS sequence"/>
</dbReference>
<gene>
    <name evidence="2" type="ORF">DWW32_11475</name>
</gene>